<dbReference type="AlphaFoldDB" id="A0AAV4XHZ6"/>
<proteinExistence type="predicted"/>
<keyword evidence="2" id="KW-1185">Reference proteome</keyword>
<protein>
    <recommendedName>
        <fullName evidence="3">Ribose-5-phosphate isomerase</fullName>
    </recommendedName>
</protein>
<reference evidence="1 2" key="1">
    <citation type="submission" date="2021-06" db="EMBL/GenBank/DDBJ databases">
        <title>Caerostris extrusa draft genome.</title>
        <authorList>
            <person name="Kono N."/>
            <person name="Arakawa K."/>
        </authorList>
    </citation>
    <scope>NUCLEOTIDE SEQUENCE [LARGE SCALE GENOMIC DNA]</scope>
</reference>
<gene>
    <name evidence="1" type="ORF">CEXT_99511</name>
</gene>
<accession>A0AAV4XHZ6</accession>
<name>A0AAV4XHZ6_CAEEX</name>
<comment type="caution">
    <text evidence="1">The sequence shown here is derived from an EMBL/GenBank/DDBJ whole genome shotgun (WGS) entry which is preliminary data.</text>
</comment>
<dbReference type="Proteomes" id="UP001054945">
    <property type="component" value="Unassembled WGS sequence"/>
</dbReference>
<organism evidence="1 2">
    <name type="scientific">Caerostris extrusa</name>
    <name type="common">Bark spider</name>
    <name type="synonym">Caerostris bankana</name>
    <dbReference type="NCBI Taxonomy" id="172846"/>
    <lineage>
        <taxon>Eukaryota</taxon>
        <taxon>Metazoa</taxon>
        <taxon>Ecdysozoa</taxon>
        <taxon>Arthropoda</taxon>
        <taxon>Chelicerata</taxon>
        <taxon>Arachnida</taxon>
        <taxon>Araneae</taxon>
        <taxon>Araneomorphae</taxon>
        <taxon>Entelegynae</taxon>
        <taxon>Araneoidea</taxon>
        <taxon>Araneidae</taxon>
        <taxon>Caerostris</taxon>
    </lineage>
</organism>
<evidence type="ECO:0000313" key="1">
    <source>
        <dbReference type="EMBL" id="GIY94284.1"/>
    </source>
</evidence>
<dbReference type="EMBL" id="BPLR01000370">
    <property type="protein sequence ID" value="GIY94284.1"/>
    <property type="molecule type" value="Genomic_DNA"/>
</dbReference>
<sequence length="114" mass="12802">MVKKVTTPYESSFYGAVSQVLKDRQKVYKTMAAFDFFVLLKTVYEGSLSCRRSLLWTVRSLKARGIYLGVLTLKVTSCCDENPLQLDSEGLAAADDLDFYLDGNDEIFLASFFG</sequence>
<evidence type="ECO:0008006" key="3">
    <source>
        <dbReference type="Google" id="ProtNLM"/>
    </source>
</evidence>
<evidence type="ECO:0000313" key="2">
    <source>
        <dbReference type="Proteomes" id="UP001054945"/>
    </source>
</evidence>